<protein>
    <submittedName>
        <fullName evidence="1">Uncharacterized protein</fullName>
    </submittedName>
</protein>
<dbReference type="EMBL" id="PQXL01000751">
    <property type="protein sequence ID" value="THV44032.1"/>
    <property type="molecule type" value="Genomic_DNA"/>
</dbReference>
<dbReference type="AlphaFoldDB" id="A0A4S8QKV1"/>
<keyword evidence="2" id="KW-1185">Reference proteome</keyword>
<sequence>MTQDQQILPTNFSLNLHKLPALLIFNVIVSVPRLSSNFALPPSTVLKLLGCSKSCATSELALRRQTRAGIVNLNSLDFDRVDFSSEWVVEAE</sequence>
<dbReference type="Proteomes" id="UP000308671">
    <property type="component" value="Unassembled WGS sequence"/>
</dbReference>
<organism evidence="1 2">
    <name type="scientific">Botrytis galanthina</name>
    <dbReference type="NCBI Taxonomy" id="278940"/>
    <lineage>
        <taxon>Eukaryota</taxon>
        <taxon>Fungi</taxon>
        <taxon>Dikarya</taxon>
        <taxon>Ascomycota</taxon>
        <taxon>Pezizomycotina</taxon>
        <taxon>Leotiomycetes</taxon>
        <taxon>Helotiales</taxon>
        <taxon>Sclerotiniaceae</taxon>
        <taxon>Botrytis</taxon>
    </lineage>
</organism>
<proteinExistence type="predicted"/>
<name>A0A4S8QKV1_9HELO</name>
<gene>
    <name evidence="1" type="ORF">BGAL_0756g00030</name>
</gene>
<accession>A0A4S8QKV1</accession>
<evidence type="ECO:0000313" key="1">
    <source>
        <dbReference type="EMBL" id="THV44032.1"/>
    </source>
</evidence>
<reference evidence="1 2" key="1">
    <citation type="submission" date="2017-12" db="EMBL/GenBank/DDBJ databases">
        <title>Comparative genomics of Botrytis spp.</title>
        <authorList>
            <person name="Valero-Jimenez C.A."/>
            <person name="Tapia P."/>
            <person name="Veloso J."/>
            <person name="Silva-Moreno E."/>
            <person name="Staats M."/>
            <person name="Valdes J.H."/>
            <person name="Van Kan J.A.L."/>
        </authorList>
    </citation>
    <scope>NUCLEOTIDE SEQUENCE [LARGE SCALE GENOMIC DNA]</scope>
    <source>
        <strain evidence="1 2">MUCL435</strain>
    </source>
</reference>
<comment type="caution">
    <text evidence="1">The sequence shown here is derived from an EMBL/GenBank/DDBJ whole genome shotgun (WGS) entry which is preliminary data.</text>
</comment>
<evidence type="ECO:0000313" key="2">
    <source>
        <dbReference type="Proteomes" id="UP000308671"/>
    </source>
</evidence>